<keyword evidence="3" id="KW-1185">Reference proteome</keyword>
<name>A0A6G0TA10_APHGL</name>
<keyword evidence="1" id="KW-0472">Membrane</keyword>
<keyword evidence="1" id="KW-1133">Transmembrane helix</keyword>
<evidence type="ECO:0000256" key="1">
    <source>
        <dbReference type="SAM" id="Phobius"/>
    </source>
</evidence>
<dbReference type="AlphaFoldDB" id="A0A6G0TA10"/>
<organism evidence="2 3">
    <name type="scientific">Aphis glycines</name>
    <name type="common">Soybean aphid</name>
    <dbReference type="NCBI Taxonomy" id="307491"/>
    <lineage>
        <taxon>Eukaryota</taxon>
        <taxon>Metazoa</taxon>
        <taxon>Ecdysozoa</taxon>
        <taxon>Arthropoda</taxon>
        <taxon>Hexapoda</taxon>
        <taxon>Insecta</taxon>
        <taxon>Pterygota</taxon>
        <taxon>Neoptera</taxon>
        <taxon>Paraneoptera</taxon>
        <taxon>Hemiptera</taxon>
        <taxon>Sternorrhyncha</taxon>
        <taxon>Aphidomorpha</taxon>
        <taxon>Aphidoidea</taxon>
        <taxon>Aphididae</taxon>
        <taxon>Aphidini</taxon>
        <taxon>Aphis</taxon>
        <taxon>Aphis</taxon>
    </lineage>
</organism>
<reference evidence="2 3" key="1">
    <citation type="submission" date="2019-08" db="EMBL/GenBank/DDBJ databases">
        <title>The genome of the soybean aphid Biotype 1, its phylome, world population structure and adaptation to the North American continent.</title>
        <authorList>
            <person name="Giordano R."/>
            <person name="Donthu R.K."/>
            <person name="Hernandez A.G."/>
            <person name="Wright C.L."/>
            <person name="Zimin A.V."/>
        </authorList>
    </citation>
    <scope>NUCLEOTIDE SEQUENCE [LARGE SCALE GENOMIC DNA]</scope>
    <source>
        <tissue evidence="2">Whole aphids</tissue>
    </source>
</reference>
<comment type="caution">
    <text evidence="2">The sequence shown here is derived from an EMBL/GenBank/DDBJ whole genome shotgun (WGS) entry which is preliminary data.</text>
</comment>
<protein>
    <submittedName>
        <fullName evidence="2">Uncharacterized protein</fullName>
    </submittedName>
</protein>
<accession>A0A6G0TA10</accession>
<feature type="transmembrane region" description="Helical" evidence="1">
    <location>
        <begin position="20"/>
        <end position="41"/>
    </location>
</feature>
<dbReference type="OrthoDB" id="10301259at2759"/>
<gene>
    <name evidence="2" type="ORF">AGLY_012093</name>
</gene>
<keyword evidence="1" id="KW-0812">Transmembrane</keyword>
<dbReference type="EMBL" id="VYZN01000048">
    <property type="protein sequence ID" value="KAE9528522.1"/>
    <property type="molecule type" value="Genomic_DNA"/>
</dbReference>
<sequence length="186" mass="21407">MNIGKSALQYIFIYLSGSNMMSITTILILFTAFIAISGEIIDLRSGINRSRPRVSYLDELFHLKHTVPNYDELYSMRPLHTSFDEFQTSPTAYTTNKRIVSRQEILRIRRQALVKTRGTDGGLGSIMPLRGLSFNIHRGGIQPITTLKIIAWMHRQLGIELMRRIRNGDVPREFVLARPDINIERF</sequence>
<evidence type="ECO:0000313" key="3">
    <source>
        <dbReference type="Proteomes" id="UP000475862"/>
    </source>
</evidence>
<proteinExistence type="predicted"/>
<dbReference type="Proteomes" id="UP000475862">
    <property type="component" value="Unassembled WGS sequence"/>
</dbReference>
<evidence type="ECO:0000313" key="2">
    <source>
        <dbReference type="EMBL" id="KAE9528522.1"/>
    </source>
</evidence>